<dbReference type="PANTHER" id="PTHR33498:SF1">
    <property type="entry name" value="TRANSPOSASE FOR INSERTION SEQUENCE ELEMENT IS1557"/>
    <property type="match status" value="1"/>
</dbReference>
<protein>
    <submittedName>
        <fullName evidence="3">Transposase</fullName>
    </submittedName>
</protein>
<dbReference type="InterPro" id="IPR002560">
    <property type="entry name" value="Transposase_DDE"/>
</dbReference>
<evidence type="ECO:0000313" key="4">
    <source>
        <dbReference type="Proteomes" id="UP000525298"/>
    </source>
</evidence>
<accession>A0A7W0CCT5</accession>
<dbReference type="InterPro" id="IPR032877">
    <property type="entry name" value="Transposase_HTH"/>
</dbReference>
<organism evidence="3 4">
    <name type="scientific">Desulfosalsimonas propionicica</name>
    <dbReference type="NCBI Taxonomy" id="332175"/>
    <lineage>
        <taxon>Bacteria</taxon>
        <taxon>Pseudomonadati</taxon>
        <taxon>Thermodesulfobacteriota</taxon>
        <taxon>Desulfobacteria</taxon>
        <taxon>Desulfobacterales</taxon>
        <taxon>Desulfosalsimonadaceae</taxon>
        <taxon>Desulfosalsimonas</taxon>
    </lineage>
</organism>
<gene>
    <name evidence="3" type="ORF">HNR65_003642</name>
</gene>
<sequence>MATTSFIYHALGLVGYDHLKTEYKNGAVYHHVKRKHDERYCAGCNANWHHLTMDGRFERCFIALPIGSRDQCVVLHGHEQNCSVCGKTLREPIAFAKGKRQRMKSFERYVVELCEIAPIKHVAQLLSIGWDTVKEIFKEHLEHRLSKRKLGQVHYIAIDEFSVRKGHQYMTVVLDLETGEILFVNEGKDAEAVLPFLYKLKRKKARLSAVAIDMSPAYIKAVREVFPDVDIVHDPYHVVAMVNQAIDETRRDIARDLYDTERQCIKGSRFLLLKGMENLSKNGFDRLMHLTEINEPLYLAYLLKEDLRMFWAFDNEKSGRNFLDHWISQAKDLGIKHFTKLAETIERHRQGLLAYFNHRISTAPLEGMNNKIKTLKRQAYGFRDNWYFKLRLYFIHESIPAFPG</sequence>
<dbReference type="PANTHER" id="PTHR33498">
    <property type="entry name" value="TRANSPOSASE FOR INSERTION SEQUENCE ELEMENT IS1557"/>
    <property type="match status" value="1"/>
</dbReference>
<dbReference type="EMBL" id="JACDUS010000028">
    <property type="protein sequence ID" value="MBA2883275.1"/>
    <property type="molecule type" value="Genomic_DNA"/>
</dbReference>
<dbReference type="Pfam" id="PF01610">
    <property type="entry name" value="DDE_Tnp_ISL3"/>
    <property type="match status" value="1"/>
</dbReference>
<evidence type="ECO:0000313" key="3">
    <source>
        <dbReference type="EMBL" id="MBA2883275.1"/>
    </source>
</evidence>
<proteinExistence type="predicted"/>
<reference evidence="3 4" key="1">
    <citation type="submission" date="2020-07" db="EMBL/GenBank/DDBJ databases">
        <title>Genomic Encyclopedia of Type Strains, Phase IV (KMG-IV): sequencing the most valuable type-strain genomes for metagenomic binning, comparative biology and taxonomic classification.</title>
        <authorList>
            <person name="Goeker M."/>
        </authorList>
    </citation>
    <scope>NUCLEOTIDE SEQUENCE [LARGE SCALE GENOMIC DNA]</scope>
    <source>
        <strain evidence="3 4">DSM 17721</strain>
    </source>
</reference>
<evidence type="ECO:0000259" key="2">
    <source>
        <dbReference type="Pfam" id="PF13542"/>
    </source>
</evidence>
<dbReference type="AlphaFoldDB" id="A0A7W0CCT5"/>
<keyword evidence="4" id="KW-1185">Reference proteome</keyword>
<comment type="caution">
    <text evidence="3">The sequence shown here is derived from an EMBL/GenBank/DDBJ whole genome shotgun (WGS) entry which is preliminary data.</text>
</comment>
<dbReference type="RefSeq" id="WP_181552874.1">
    <property type="nucleotide sequence ID" value="NZ_JACDUS010000028.1"/>
</dbReference>
<dbReference type="Pfam" id="PF13542">
    <property type="entry name" value="HTH_Tnp_ISL3"/>
    <property type="match status" value="1"/>
</dbReference>
<evidence type="ECO:0000259" key="1">
    <source>
        <dbReference type="Pfam" id="PF01610"/>
    </source>
</evidence>
<name>A0A7W0CCT5_9BACT</name>
<dbReference type="InterPro" id="IPR047951">
    <property type="entry name" value="Transpos_ISL3"/>
</dbReference>
<feature type="domain" description="Transposase IS204/IS1001/IS1096/IS1165 helix-turn-helix" evidence="2">
    <location>
        <begin position="104"/>
        <end position="140"/>
    </location>
</feature>
<dbReference type="NCBIfam" id="NF033550">
    <property type="entry name" value="transpos_ISL3"/>
    <property type="match status" value="1"/>
</dbReference>
<feature type="domain" description="Transposase IS204/IS1001/IS1096/IS1165 DDE" evidence="1">
    <location>
        <begin position="156"/>
        <end position="391"/>
    </location>
</feature>
<dbReference type="Proteomes" id="UP000525298">
    <property type="component" value="Unassembled WGS sequence"/>
</dbReference>